<accession>A0A380P0T0</accession>
<proteinExistence type="predicted"/>
<organism evidence="1 2">
    <name type="scientific">Weissella viridescens</name>
    <name type="common">Lactobacillus viridescens</name>
    <dbReference type="NCBI Taxonomy" id="1629"/>
    <lineage>
        <taxon>Bacteria</taxon>
        <taxon>Bacillati</taxon>
        <taxon>Bacillota</taxon>
        <taxon>Bacilli</taxon>
        <taxon>Lactobacillales</taxon>
        <taxon>Lactobacillaceae</taxon>
        <taxon>Weissella</taxon>
    </lineage>
</organism>
<dbReference type="AlphaFoldDB" id="A0A380P0T0"/>
<name>A0A380P0T0_WEIVI</name>
<reference evidence="1 2" key="1">
    <citation type="submission" date="2018-06" db="EMBL/GenBank/DDBJ databases">
        <authorList>
            <consortium name="Pathogen Informatics"/>
            <person name="Doyle S."/>
        </authorList>
    </citation>
    <scope>NUCLEOTIDE SEQUENCE [LARGE SCALE GENOMIC DNA]</scope>
    <source>
        <strain evidence="1 2">NCTC13645</strain>
    </source>
</reference>
<evidence type="ECO:0000313" key="1">
    <source>
        <dbReference type="EMBL" id="SUP58850.1"/>
    </source>
</evidence>
<dbReference type="Proteomes" id="UP000254621">
    <property type="component" value="Unassembled WGS sequence"/>
</dbReference>
<dbReference type="EMBL" id="UHIV01000004">
    <property type="protein sequence ID" value="SUP58850.1"/>
    <property type="molecule type" value="Genomic_DNA"/>
</dbReference>
<gene>
    <name evidence="1" type="ORF">NCTC13645_01099</name>
</gene>
<sequence length="74" mass="8881">MNDFAYLGPEMLPFARDNFAHFFVPEAYQLVSSPVWFDERQDFQLIAWAYNVWHIKSDMVMKRCMELGPRQANY</sequence>
<protein>
    <submittedName>
        <fullName evidence="1">Uncharacterized protein</fullName>
    </submittedName>
</protein>
<evidence type="ECO:0000313" key="2">
    <source>
        <dbReference type="Proteomes" id="UP000254621"/>
    </source>
</evidence>